<dbReference type="AlphaFoldDB" id="A0AAV5T2F6"/>
<evidence type="ECO:0000313" key="2">
    <source>
        <dbReference type="Proteomes" id="UP001432027"/>
    </source>
</evidence>
<keyword evidence="2" id="KW-1185">Reference proteome</keyword>
<protein>
    <submittedName>
        <fullName evidence="1">Uncharacterized protein</fullName>
    </submittedName>
</protein>
<dbReference type="Proteomes" id="UP001432027">
    <property type="component" value="Unassembled WGS sequence"/>
</dbReference>
<name>A0AAV5T2F6_9BILA</name>
<gene>
    <name evidence="1" type="ORF">PENTCL1PPCAC_10548</name>
</gene>
<comment type="caution">
    <text evidence="1">The sequence shown here is derived from an EMBL/GenBank/DDBJ whole genome shotgun (WGS) entry which is preliminary data.</text>
</comment>
<dbReference type="EMBL" id="BTSX01000003">
    <property type="protein sequence ID" value="GMS88373.1"/>
    <property type="molecule type" value="Genomic_DNA"/>
</dbReference>
<evidence type="ECO:0000313" key="1">
    <source>
        <dbReference type="EMBL" id="GMS88373.1"/>
    </source>
</evidence>
<accession>A0AAV5T2F6</accession>
<reference evidence="1" key="1">
    <citation type="submission" date="2023-10" db="EMBL/GenBank/DDBJ databases">
        <title>Genome assembly of Pristionchus species.</title>
        <authorList>
            <person name="Yoshida K."/>
            <person name="Sommer R.J."/>
        </authorList>
    </citation>
    <scope>NUCLEOTIDE SEQUENCE</scope>
    <source>
        <strain evidence="1">RS0144</strain>
    </source>
</reference>
<sequence length="168" mass="19494">MLCWCTKTNKIMQLKLCINVSFREQIFVLRKGQNDLRERRDKHVVIIEDPNLDKQCTAYTDSGDIIIYIAFSTVAILMIINTETLAVEIVELSTILDIRHVLNGELIFADVSQPPLKRMTIGQLEDRYWKSKLNMEEVLRNALTELKNLRASEIGAKKLFNDPRRIMN</sequence>
<proteinExistence type="predicted"/>
<organism evidence="1 2">
    <name type="scientific">Pristionchus entomophagus</name>
    <dbReference type="NCBI Taxonomy" id="358040"/>
    <lineage>
        <taxon>Eukaryota</taxon>
        <taxon>Metazoa</taxon>
        <taxon>Ecdysozoa</taxon>
        <taxon>Nematoda</taxon>
        <taxon>Chromadorea</taxon>
        <taxon>Rhabditida</taxon>
        <taxon>Rhabditina</taxon>
        <taxon>Diplogasteromorpha</taxon>
        <taxon>Diplogasteroidea</taxon>
        <taxon>Neodiplogasteridae</taxon>
        <taxon>Pristionchus</taxon>
    </lineage>
</organism>